<feature type="domain" description="Peptidase S9A N-terminal" evidence="7">
    <location>
        <begin position="32"/>
        <end position="436"/>
    </location>
</feature>
<evidence type="ECO:0000259" key="6">
    <source>
        <dbReference type="Pfam" id="PF00326"/>
    </source>
</evidence>
<dbReference type="InterPro" id="IPR001375">
    <property type="entry name" value="Peptidase_S9_cat"/>
</dbReference>
<evidence type="ECO:0000256" key="3">
    <source>
        <dbReference type="ARBA" id="ARBA00022801"/>
    </source>
</evidence>
<dbReference type="InterPro" id="IPR023302">
    <property type="entry name" value="Pept_S9A_N"/>
</dbReference>
<comment type="caution">
    <text evidence="8">The sequence shown here is derived from an EMBL/GenBank/DDBJ whole genome shotgun (WGS) entry which is preliminary data.</text>
</comment>
<dbReference type="InterPro" id="IPR002470">
    <property type="entry name" value="Peptidase_S9A"/>
</dbReference>
<sequence length="728" mass="81631">MKRLLLLTVLCALIAPLGAQTVATTDAARPPMAAQKPKDVTVHGDKRIDEFFWLRERNNPEVIEHLKAENAWADRYFAPYAAFEESLYKEILGRVQQRDQAVPRLERGYWYVTRTEEGKQYPILTRRKGSVDAPEEVLLDLNKLAEGKKFLALGAFDVSDNNRLLAYTTDETGGRDYTLHIKDLQTGKYLDKSIKDISEIAWAADSRTLFYTTVDAAKRTYRLWKHVLGSKGKDQLLAEEKDEMFDLDLGRTRSGDWIVLTSRSKDTSDIRVIDARKPASSLRRIVARKTGREVYLSHHAGAKGGDFYLLVNDTGPNNRLVRVAAASKNTETGAWKELIAHRKDVMLESADLFRGFMVLRERDKGAQKLRVFDLAKGFDAARSHYIAMDAAVYSARGMDNSEYDTSTYRFAYTSLATPNSVFDYDMASKKRELRKVQPVLGGYDPKRYTERQVMARAKDGTEVPISLIWRTDLRKTGPQPLLLYGYGSYGFPSDPGFSLSRVSLLDRGVIFAIAHIRGGGDLGRQWYLDGKLGKKMNTFTDFIASAETLIAQGYTEPSQLIIQGGSAGGLLMGAVTNLRPDLFKAVVSEVPFVDVINTMLDETLPLTTGEFIEWGNPKNLEDYKVIRAYSPYDNLKRGAYPAIYLRTGFNDSQVPYWEPAKYAARLRTLKTDNTPLLFNINMGVGHGGASGRFDALRERARVFTFMLSQWGLALPQAAASAAAPTAKQ</sequence>
<comment type="similarity">
    <text evidence="1">Belongs to the peptidase S9A family.</text>
</comment>
<dbReference type="Proteomes" id="UP001595556">
    <property type="component" value="Unassembled WGS sequence"/>
</dbReference>
<dbReference type="Pfam" id="PF00326">
    <property type="entry name" value="Peptidase_S9"/>
    <property type="match status" value="1"/>
</dbReference>
<evidence type="ECO:0000313" key="9">
    <source>
        <dbReference type="Proteomes" id="UP001595556"/>
    </source>
</evidence>
<keyword evidence="4" id="KW-0720">Serine protease</keyword>
<feature type="chain" id="PRO_5045966199" evidence="5">
    <location>
        <begin position="20"/>
        <end position="728"/>
    </location>
</feature>
<keyword evidence="5" id="KW-0732">Signal</keyword>
<dbReference type="PANTHER" id="PTHR11757">
    <property type="entry name" value="PROTEASE FAMILY S9A OLIGOPEPTIDASE"/>
    <property type="match status" value="1"/>
</dbReference>
<dbReference type="Pfam" id="PF02897">
    <property type="entry name" value="Peptidase_S9_N"/>
    <property type="match status" value="1"/>
</dbReference>
<dbReference type="InterPro" id="IPR051543">
    <property type="entry name" value="Serine_Peptidase_S9A"/>
</dbReference>
<dbReference type="Gene3D" id="2.130.10.120">
    <property type="entry name" value="Prolyl oligopeptidase, N-terminal domain"/>
    <property type="match status" value="1"/>
</dbReference>
<keyword evidence="3" id="KW-0378">Hydrolase</keyword>
<dbReference type="PRINTS" id="PR00862">
    <property type="entry name" value="PROLIGOPTASE"/>
</dbReference>
<dbReference type="SUPFAM" id="SSF50993">
    <property type="entry name" value="Peptidase/esterase 'gauge' domain"/>
    <property type="match status" value="1"/>
</dbReference>
<dbReference type="RefSeq" id="WP_377303722.1">
    <property type="nucleotide sequence ID" value="NZ_CP180191.1"/>
</dbReference>
<accession>A0ABV7H397</accession>
<reference evidence="9" key="1">
    <citation type="journal article" date="2019" name="Int. J. Syst. Evol. Microbiol.">
        <title>The Global Catalogue of Microorganisms (GCM) 10K type strain sequencing project: providing services to taxonomists for standard genome sequencing and annotation.</title>
        <authorList>
            <consortium name="The Broad Institute Genomics Platform"/>
            <consortium name="The Broad Institute Genome Sequencing Center for Infectious Disease"/>
            <person name="Wu L."/>
            <person name="Ma J."/>
        </authorList>
    </citation>
    <scope>NUCLEOTIDE SEQUENCE [LARGE SCALE GENOMIC DNA]</scope>
    <source>
        <strain evidence="9">KCTC 52168</strain>
    </source>
</reference>
<evidence type="ECO:0000259" key="7">
    <source>
        <dbReference type="Pfam" id="PF02897"/>
    </source>
</evidence>
<dbReference type="SUPFAM" id="SSF53474">
    <property type="entry name" value="alpha/beta-Hydrolases"/>
    <property type="match status" value="1"/>
</dbReference>
<evidence type="ECO:0000256" key="2">
    <source>
        <dbReference type="ARBA" id="ARBA00022670"/>
    </source>
</evidence>
<dbReference type="InterPro" id="IPR029058">
    <property type="entry name" value="AB_hydrolase_fold"/>
</dbReference>
<evidence type="ECO:0000256" key="5">
    <source>
        <dbReference type="SAM" id="SignalP"/>
    </source>
</evidence>
<proteinExistence type="inferred from homology"/>
<evidence type="ECO:0000313" key="8">
    <source>
        <dbReference type="EMBL" id="MFC3148097.1"/>
    </source>
</evidence>
<feature type="domain" description="Peptidase S9 prolyl oligopeptidase catalytic" evidence="6">
    <location>
        <begin position="496"/>
        <end position="709"/>
    </location>
</feature>
<evidence type="ECO:0000256" key="4">
    <source>
        <dbReference type="ARBA" id="ARBA00022825"/>
    </source>
</evidence>
<keyword evidence="9" id="KW-1185">Reference proteome</keyword>
<feature type="signal peptide" evidence="5">
    <location>
        <begin position="1"/>
        <end position="19"/>
    </location>
</feature>
<gene>
    <name evidence="8" type="ORF">ACFOEN_10625</name>
</gene>
<evidence type="ECO:0000256" key="1">
    <source>
        <dbReference type="ARBA" id="ARBA00005228"/>
    </source>
</evidence>
<dbReference type="PANTHER" id="PTHR11757:SF19">
    <property type="entry name" value="PROLYL ENDOPEPTIDASE-LIKE"/>
    <property type="match status" value="1"/>
</dbReference>
<organism evidence="8 9">
    <name type="scientific">Piscinibacterium candidicorallinum</name>
    <dbReference type="NCBI Taxonomy" id="1793872"/>
    <lineage>
        <taxon>Bacteria</taxon>
        <taxon>Pseudomonadati</taxon>
        <taxon>Pseudomonadota</taxon>
        <taxon>Betaproteobacteria</taxon>
        <taxon>Burkholderiales</taxon>
        <taxon>Piscinibacterium</taxon>
    </lineage>
</organism>
<protein>
    <submittedName>
        <fullName evidence="8">S9 family peptidase</fullName>
    </submittedName>
</protein>
<name>A0ABV7H397_9BURK</name>
<dbReference type="EMBL" id="JBHRTI010000004">
    <property type="protein sequence ID" value="MFC3148097.1"/>
    <property type="molecule type" value="Genomic_DNA"/>
</dbReference>
<keyword evidence="2" id="KW-0645">Protease</keyword>
<dbReference type="Gene3D" id="3.40.50.1820">
    <property type="entry name" value="alpha/beta hydrolase"/>
    <property type="match status" value="1"/>
</dbReference>